<reference evidence="1" key="1">
    <citation type="submission" date="2018-07" db="EMBL/GenBank/DDBJ databases">
        <authorList>
            <consortium name="PulseNet: The National Subtyping Network for Foodborne Disease Surveillance"/>
            <person name="Tarr C.L."/>
            <person name="Trees E."/>
            <person name="Katz L.S."/>
            <person name="Carleton-Romer H.A."/>
            <person name="Stroika S."/>
            <person name="Kucerova Z."/>
            <person name="Roache K.F."/>
            <person name="Sabol A.L."/>
            <person name="Besser J."/>
            <person name="Gerner-Smidt P."/>
        </authorList>
    </citation>
    <scope>NUCLEOTIDE SEQUENCE</scope>
    <source>
        <strain evidence="1">PNUSAS018280</strain>
    </source>
</reference>
<protein>
    <submittedName>
        <fullName evidence="1">Uncharacterized protein</fullName>
    </submittedName>
</protein>
<accession>A0A5V1PH47</accession>
<evidence type="ECO:0000313" key="1">
    <source>
        <dbReference type="EMBL" id="EBT2269508.1"/>
    </source>
</evidence>
<dbReference type="RefSeq" id="WP_047631041.1">
    <property type="nucleotide sequence ID" value="NZ_CAIZBL010000046.1"/>
</dbReference>
<proteinExistence type="predicted"/>
<gene>
    <name evidence="1" type="ORF">CI531_13465</name>
</gene>
<dbReference type="AlphaFoldDB" id="A0A5V1PH47"/>
<dbReference type="EMBL" id="AAGYBI010000019">
    <property type="protein sequence ID" value="EBT2269508.1"/>
    <property type="molecule type" value="Genomic_DNA"/>
</dbReference>
<comment type="caution">
    <text evidence="1">The sequence shown here is derived from an EMBL/GenBank/DDBJ whole genome shotgun (WGS) entry which is preliminary data.</text>
</comment>
<sequence>MANFIPRILGLKSAEKEMQLAERIEKSGATEVEVVGRGGVITSKQALASSETVKLMRFEAKKIVAQTPTNKE</sequence>
<organism evidence="1">
    <name type="scientific">Salmonella enterica</name>
    <name type="common">Salmonella choleraesuis</name>
    <dbReference type="NCBI Taxonomy" id="28901"/>
    <lineage>
        <taxon>Bacteria</taxon>
        <taxon>Pseudomonadati</taxon>
        <taxon>Pseudomonadota</taxon>
        <taxon>Gammaproteobacteria</taxon>
        <taxon>Enterobacterales</taxon>
        <taxon>Enterobacteriaceae</taxon>
        <taxon>Salmonella</taxon>
    </lineage>
</organism>
<name>A0A5V1PH47_SALER</name>